<reference evidence="3 4" key="1">
    <citation type="submission" date="2018-03" db="EMBL/GenBank/DDBJ databases">
        <title>Finding Nemo's genes: A chromosome-scale reference assembly of the genome of the orange clownfish Amphiprion percula.</title>
        <authorList>
            <person name="Lehmann R."/>
        </authorList>
    </citation>
    <scope>NUCLEOTIDE SEQUENCE</scope>
</reference>
<reference evidence="3" key="3">
    <citation type="submission" date="2025-09" db="UniProtKB">
        <authorList>
            <consortium name="Ensembl"/>
        </authorList>
    </citation>
    <scope>IDENTIFICATION</scope>
</reference>
<dbReference type="Pfam" id="PF00249">
    <property type="entry name" value="Myb_DNA-binding"/>
    <property type="match status" value="1"/>
</dbReference>
<dbReference type="Proteomes" id="UP000265080">
    <property type="component" value="Chromosome 16"/>
</dbReference>
<keyword evidence="4" id="KW-1185">Reference proteome</keyword>
<dbReference type="GeneTree" id="ENSGT00940000179685"/>
<dbReference type="CDD" id="cd11660">
    <property type="entry name" value="SANT_TRF"/>
    <property type="match status" value="1"/>
</dbReference>
<name>A0A3P8SGU1_AMPPE</name>
<dbReference type="InterPro" id="IPR030657">
    <property type="entry name" value="TERF2"/>
</dbReference>
<feature type="domain" description="HTH myb-type" evidence="2">
    <location>
        <begin position="68"/>
        <end position="125"/>
    </location>
</feature>
<organism evidence="3 4">
    <name type="scientific">Amphiprion percula</name>
    <name type="common">Orange clownfish</name>
    <name type="synonym">Lutjanus percula</name>
    <dbReference type="NCBI Taxonomy" id="161767"/>
    <lineage>
        <taxon>Eukaryota</taxon>
        <taxon>Metazoa</taxon>
        <taxon>Chordata</taxon>
        <taxon>Craniata</taxon>
        <taxon>Vertebrata</taxon>
        <taxon>Euteleostomi</taxon>
        <taxon>Actinopterygii</taxon>
        <taxon>Neopterygii</taxon>
        <taxon>Teleostei</taxon>
        <taxon>Neoteleostei</taxon>
        <taxon>Acanthomorphata</taxon>
        <taxon>Ovalentaria</taxon>
        <taxon>Pomacentridae</taxon>
        <taxon>Amphiprion</taxon>
    </lineage>
</organism>
<dbReference type="Gene3D" id="1.10.10.60">
    <property type="entry name" value="Homeodomain-like"/>
    <property type="match status" value="1"/>
</dbReference>
<dbReference type="GO" id="GO:0070187">
    <property type="term" value="C:shelterin complex"/>
    <property type="evidence" value="ECO:0007669"/>
    <property type="project" value="TreeGrafter"/>
</dbReference>
<dbReference type="GO" id="GO:1905839">
    <property type="term" value="P:negative regulation of telomeric D-loop disassembly"/>
    <property type="evidence" value="ECO:0007669"/>
    <property type="project" value="TreeGrafter"/>
</dbReference>
<dbReference type="GO" id="GO:0070198">
    <property type="term" value="P:protein localization to chromosome, telomeric region"/>
    <property type="evidence" value="ECO:0007669"/>
    <property type="project" value="TreeGrafter"/>
</dbReference>
<dbReference type="Ensembl" id="ENSAPET00000011620.1">
    <property type="protein sequence ID" value="ENSAPEP00000011315.1"/>
    <property type="gene ID" value="ENSAPEG00000008094.1"/>
</dbReference>
<dbReference type="AlphaFoldDB" id="A0A3P8SGU1"/>
<dbReference type="PANTHER" id="PTHR46833">
    <property type="entry name" value="TELOMERIC REPEAT-BINDING FACTOR 2 TERF2"/>
    <property type="match status" value="1"/>
</dbReference>
<proteinExistence type="predicted"/>
<accession>A0A3P8SGU1</accession>
<evidence type="ECO:0000259" key="1">
    <source>
        <dbReference type="PROSITE" id="PS50090"/>
    </source>
</evidence>
<dbReference type="GO" id="GO:0061820">
    <property type="term" value="P:telomeric D-loop disassembly"/>
    <property type="evidence" value="ECO:0007669"/>
    <property type="project" value="TreeGrafter"/>
</dbReference>
<dbReference type="GO" id="GO:0098505">
    <property type="term" value="F:G-rich strand telomeric DNA binding"/>
    <property type="evidence" value="ECO:0007669"/>
    <property type="project" value="TreeGrafter"/>
</dbReference>
<dbReference type="PROSITE" id="PS50090">
    <property type="entry name" value="MYB_LIKE"/>
    <property type="match status" value="1"/>
</dbReference>
<dbReference type="GO" id="GO:0032210">
    <property type="term" value="P:regulation of telomere maintenance via telomerase"/>
    <property type="evidence" value="ECO:0007669"/>
    <property type="project" value="TreeGrafter"/>
</dbReference>
<dbReference type="GO" id="GO:0032208">
    <property type="term" value="P:negative regulation of telomere maintenance via recombination"/>
    <property type="evidence" value="ECO:0007669"/>
    <property type="project" value="TreeGrafter"/>
</dbReference>
<dbReference type="InterPro" id="IPR001005">
    <property type="entry name" value="SANT/Myb"/>
</dbReference>
<feature type="domain" description="Myb-like" evidence="1">
    <location>
        <begin position="68"/>
        <end position="121"/>
    </location>
</feature>
<dbReference type="GO" id="GO:0003691">
    <property type="term" value="F:double-stranded telomeric DNA binding"/>
    <property type="evidence" value="ECO:0007669"/>
    <property type="project" value="TreeGrafter"/>
</dbReference>
<dbReference type="SUPFAM" id="SSF46689">
    <property type="entry name" value="Homeodomain-like"/>
    <property type="match status" value="1"/>
</dbReference>
<dbReference type="STRING" id="161767.ENSAPEP00000011315"/>
<sequence>MNDGEPAEQLQQEETSSSRMTIDTIMFLIWTLPDLTLHSSVFCDTWPDEESYFTSKKKCGSNQSIISNSGQRRKTWTESKTQNLKKRVKKLGEGNWKQIRAYYSCNDRTNVNLKDRWRTMKNQNMV</sequence>
<dbReference type="InterPro" id="IPR017930">
    <property type="entry name" value="Myb_dom"/>
</dbReference>
<dbReference type="SMART" id="SM00717">
    <property type="entry name" value="SANT"/>
    <property type="match status" value="1"/>
</dbReference>
<dbReference type="PANTHER" id="PTHR46833:SF1">
    <property type="entry name" value="TELOMERIC REPEAT-BINDING FACTOR 2"/>
    <property type="match status" value="1"/>
</dbReference>
<dbReference type="GO" id="GO:0031627">
    <property type="term" value="P:telomeric loop formation"/>
    <property type="evidence" value="ECO:0007669"/>
    <property type="project" value="TreeGrafter"/>
</dbReference>
<evidence type="ECO:0000313" key="3">
    <source>
        <dbReference type="Ensembl" id="ENSAPEP00000011315.1"/>
    </source>
</evidence>
<protein>
    <submittedName>
        <fullName evidence="3">Uncharacterized protein</fullName>
    </submittedName>
</protein>
<dbReference type="GO" id="GO:0003720">
    <property type="term" value="F:telomerase activity"/>
    <property type="evidence" value="ECO:0007669"/>
    <property type="project" value="TreeGrafter"/>
</dbReference>
<evidence type="ECO:0000259" key="2">
    <source>
        <dbReference type="PROSITE" id="PS51294"/>
    </source>
</evidence>
<evidence type="ECO:0000313" key="4">
    <source>
        <dbReference type="Proteomes" id="UP000265080"/>
    </source>
</evidence>
<dbReference type="InterPro" id="IPR009057">
    <property type="entry name" value="Homeodomain-like_sf"/>
</dbReference>
<dbReference type="GO" id="GO:0031848">
    <property type="term" value="P:protection from non-homologous end joining at telomere"/>
    <property type="evidence" value="ECO:0007669"/>
    <property type="project" value="InterPro"/>
</dbReference>
<dbReference type="PROSITE" id="PS51294">
    <property type="entry name" value="HTH_MYB"/>
    <property type="match status" value="1"/>
</dbReference>
<reference evidence="3" key="2">
    <citation type="submission" date="2025-08" db="UniProtKB">
        <authorList>
            <consortium name="Ensembl"/>
        </authorList>
    </citation>
    <scope>IDENTIFICATION</scope>
</reference>